<proteinExistence type="predicted"/>
<evidence type="ECO:0000313" key="3">
    <source>
        <dbReference type="Proteomes" id="UP001055247"/>
    </source>
</evidence>
<evidence type="ECO:0000313" key="2">
    <source>
        <dbReference type="EMBL" id="GJD87686.1"/>
    </source>
</evidence>
<reference evidence="2" key="1">
    <citation type="journal article" date="2016" name="Front. Microbiol.">
        <title>Genome Sequence of the Piezophilic, Mesophilic Sulfate-Reducing Bacterium Desulfovibrio indicus J2T.</title>
        <authorList>
            <person name="Cao J."/>
            <person name="Maignien L."/>
            <person name="Shao Z."/>
            <person name="Alain K."/>
            <person name="Jebbar M."/>
        </authorList>
    </citation>
    <scope>NUCLEOTIDE SEQUENCE</scope>
    <source>
        <strain evidence="2">DSM 16372</strain>
    </source>
</reference>
<comment type="caution">
    <text evidence="2">The sequence shown here is derived from an EMBL/GenBank/DDBJ whole genome shotgun (WGS) entry which is preliminary data.</text>
</comment>
<feature type="region of interest" description="Disordered" evidence="1">
    <location>
        <begin position="1"/>
        <end position="43"/>
    </location>
</feature>
<gene>
    <name evidence="2" type="ORF">BHAOGJBA_1191</name>
</gene>
<accession>A0AAV4ZIJ9</accession>
<organism evidence="2 3">
    <name type="scientific">Methylobacterium hispanicum</name>
    <dbReference type="NCBI Taxonomy" id="270350"/>
    <lineage>
        <taxon>Bacteria</taxon>
        <taxon>Pseudomonadati</taxon>
        <taxon>Pseudomonadota</taxon>
        <taxon>Alphaproteobacteria</taxon>
        <taxon>Hyphomicrobiales</taxon>
        <taxon>Methylobacteriaceae</taxon>
        <taxon>Methylobacterium</taxon>
    </lineage>
</organism>
<dbReference type="EMBL" id="BPQO01000004">
    <property type="protein sequence ID" value="GJD87686.1"/>
    <property type="molecule type" value="Genomic_DNA"/>
</dbReference>
<evidence type="ECO:0000256" key="1">
    <source>
        <dbReference type="SAM" id="MobiDB-lite"/>
    </source>
</evidence>
<protein>
    <submittedName>
        <fullName evidence="2">Uncharacterized protein</fullName>
    </submittedName>
</protein>
<dbReference type="Proteomes" id="UP001055247">
    <property type="component" value="Unassembled WGS sequence"/>
</dbReference>
<reference evidence="2" key="2">
    <citation type="submission" date="2021-08" db="EMBL/GenBank/DDBJ databases">
        <authorList>
            <person name="Tani A."/>
            <person name="Ola A."/>
            <person name="Ogura Y."/>
            <person name="Katsura K."/>
            <person name="Hayashi T."/>
        </authorList>
    </citation>
    <scope>NUCLEOTIDE SEQUENCE</scope>
    <source>
        <strain evidence="2">DSM 16372</strain>
    </source>
</reference>
<sequence>MSESQALAAAPSAPVVRKAATGRRPHAGARNFRFPNPRQNKGVKLGESAEDKALIEAFIRDKGVSVQKPGYAWGAKPMPTYDSFSPPSY</sequence>
<keyword evidence="3" id="KW-1185">Reference proteome</keyword>
<dbReference type="AlphaFoldDB" id="A0AAV4ZIJ9"/>
<name>A0AAV4ZIJ9_9HYPH</name>